<dbReference type="RefSeq" id="WP_021798761.1">
    <property type="nucleotide sequence ID" value="NZ_ACVN02000307.1"/>
</dbReference>
<name>U2Q2Y6_9ACTN</name>
<evidence type="ECO:0000313" key="4">
    <source>
        <dbReference type="Proteomes" id="UP000017052"/>
    </source>
</evidence>
<protein>
    <submittedName>
        <fullName evidence="3">R3H domain protein</fullName>
    </submittedName>
</protein>
<gene>
    <name evidence="3" type="ORF">HMPREF0682_1429</name>
</gene>
<feature type="compositionally biased region" description="Acidic residues" evidence="1">
    <location>
        <begin position="9"/>
        <end position="20"/>
    </location>
</feature>
<evidence type="ECO:0000256" key="1">
    <source>
        <dbReference type="SAM" id="MobiDB-lite"/>
    </source>
</evidence>
<proteinExistence type="predicted"/>
<feature type="region of interest" description="Disordered" evidence="1">
    <location>
        <begin position="1"/>
        <end position="57"/>
    </location>
</feature>
<evidence type="ECO:0000313" key="3">
    <source>
        <dbReference type="EMBL" id="ERK50384.1"/>
    </source>
</evidence>
<dbReference type="PROSITE" id="PS51061">
    <property type="entry name" value="R3H"/>
    <property type="match status" value="1"/>
</dbReference>
<keyword evidence="4" id="KW-1185">Reference proteome</keyword>
<dbReference type="PANTHER" id="PTHR35800:SF1">
    <property type="entry name" value="RNA-BINDING PROTEIN KHPB"/>
    <property type="match status" value="1"/>
</dbReference>
<dbReference type="SMART" id="SM00393">
    <property type="entry name" value="R3H"/>
    <property type="match status" value="1"/>
</dbReference>
<dbReference type="EMBL" id="ACVN02000307">
    <property type="protein sequence ID" value="ERK50384.1"/>
    <property type="molecule type" value="Genomic_DNA"/>
</dbReference>
<dbReference type="InterPro" id="IPR001374">
    <property type="entry name" value="R3H_dom"/>
</dbReference>
<dbReference type="Proteomes" id="UP000017052">
    <property type="component" value="Unassembled WGS sequence"/>
</dbReference>
<dbReference type="InterPro" id="IPR036867">
    <property type="entry name" value="R3H_dom_sf"/>
</dbReference>
<accession>U2Q2Y6</accession>
<dbReference type="Gene3D" id="3.30.300.20">
    <property type="match status" value="1"/>
</dbReference>
<evidence type="ECO:0000259" key="2">
    <source>
        <dbReference type="PROSITE" id="PS51061"/>
    </source>
</evidence>
<dbReference type="SUPFAM" id="SSF82708">
    <property type="entry name" value="R3H domain"/>
    <property type="match status" value="1"/>
</dbReference>
<dbReference type="InterPro" id="IPR038008">
    <property type="entry name" value="Jag_KH"/>
</dbReference>
<dbReference type="InterPro" id="IPR015946">
    <property type="entry name" value="KH_dom-like_a/b"/>
</dbReference>
<dbReference type="Pfam" id="PF01424">
    <property type="entry name" value="R3H"/>
    <property type="match status" value="1"/>
</dbReference>
<dbReference type="GO" id="GO:0003723">
    <property type="term" value="F:RNA binding"/>
    <property type="evidence" value="ECO:0007669"/>
    <property type="project" value="InterPro"/>
</dbReference>
<dbReference type="OrthoDB" id="9794483at2"/>
<reference evidence="3" key="1">
    <citation type="submission" date="2013-08" db="EMBL/GenBank/DDBJ databases">
        <authorList>
            <person name="Durkin A.S."/>
            <person name="Haft D.R."/>
            <person name="McCorrison J."/>
            <person name="Torralba M."/>
            <person name="Gillis M."/>
            <person name="Haft D.H."/>
            <person name="Methe B."/>
            <person name="Sutton G."/>
            <person name="Nelson K.E."/>
        </authorList>
    </citation>
    <scope>NUCLEOTIDE SEQUENCE [LARGE SCALE GENOMIC DNA]</scope>
    <source>
        <strain evidence="3">F0233</strain>
    </source>
</reference>
<dbReference type="PANTHER" id="PTHR35800">
    <property type="entry name" value="PROTEIN JAG"/>
    <property type="match status" value="1"/>
</dbReference>
<dbReference type="InterPro" id="IPR034079">
    <property type="entry name" value="R3H_KhpB"/>
</dbReference>
<sequence length="202" mass="22183">MSESTEHEELVDETPGEDVVDGAPAEGADEENTAEAPAADPDGQRSRKDEREEELVAEGDIAADYLEELLDIVDMDGDIDTYTEGDRAHVAVVTEDETLVGRDGEVLEALQELSRLAVMTETGHRSRLMLDIAGHREKHRKELQLLAQDAINEVNETGEPVRLSSMNPFERKIVHDAVAAAGLFSESEGTEPQRRVVVQPAR</sequence>
<dbReference type="InterPro" id="IPR039247">
    <property type="entry name" value="KhpB"/>
</dbReference>
<dbReference type="GeneID" id="95359859"/>
<dbReference type="CDD" id="cd02644">
    <property type="entry name" value="R3H_jag"/>
    <property type="match status" value="1"/>
</dbReference>
<dbReference type="AlphaFoldDB" id="U2Q2Y6"/>
<dbReference type="Gene3D" id="3.30.1370.50">
    <property type="entry name" value="R3H-like domain"/>
    <property type="match status" value="1"/>
</dbReference>
<comment type="caution">
    <text evidence="3">The sequence shown here is derived from an EMBL/GenBank/DDBJ whole genome shotgun (WGS) entry which is preliminary data.</text>
</comment>
<dbReference type="CDD" id="cd02414">
    <property type="entry name" value="KH-II_Jag"/>
    <property type="match status" value="1"/>
</dbReference>
<organism evidence="3 4">
    <name type="scientific">Propionibacterium acidifaciens F0233</name>
    <dbReference type="NCBI Taxonomy" id="553198"/>
    <lineage>
        <taxon>Bacteria</taxon>
        <taxon>Bacillati</taxon>
        <taxon>Actinomycetota</taxon>
        <taxon>Actinomycetes</taxon>
        <taxon>Propionibacteriales</taxon>
        <taxon>Propionibacteriaceae</taxon>
        <taxon>Propionibacterium</taxon>
    </lineage>
</organism>
<feature type="domain" description="R3H" evidence="2">
    <location>
        <begin position="137"/>
        <end position="202"/>
    </location>
</feature>